<accession>A0ABR1TJP6</accession>
<proteinExistence type="predicted"/>
<evidence type="ECO:0000313" key="2">
    <source>
        <dbReference type="EMBL" id="KAK8046161.1"/>
    </source>
</evidence>
<keyword evidence="1" id="KW-0472">Membrane</keyword>
<keyword evidence="1" id="KW-1133">Transmembrane helix</keyword>
<protein>
    <submittedName>
        <fullName evidence="2">Uncharacterized protein</fullName>
    </submittedName>
</protein>
<evidence type="ECO:0000313" key="3">
    <source>
        <dbReference type="Proteomes" id="UP001446871"/>
    </source>
</evidence>
<comment type="caution">
    <text evidence="2">The sequence shown here is derived from an EMBL/GenBank/DDBJ whole genome shotgun (WGS) entry which is preliminary data.</text>
</comment>
<feature type="transmembrane region" description="Helical" evidence="1">
    <location>
        <begin position="38"/>
        <end position="61"/>
    </location>
</feature>
<sequence length="161" mass="17692">MTRAESNGLVMVSYIGGVFVFFLLEAAKNLSPPSIKRLARDFIGVISMTAGTRVFVVFTAICGDHWAPPLLRTPFRSMREWIRTGRAILNIAAVRLFDMDLTALTETYDSDGSIIVRSSDLWSLMSGPVFHFDGVRDGCHGCNVDRLVKPTAAPTAQAKQP</sequence>
<organism evidence="2 3">
    <name type="scientific">Apiospora saccharicola</name>
    <dbReference type="NCBI Taxonomy" id="335842"/>
    <lineage>
        <taxon>Eukaryota</taxon>
        <taxon>Fungi</taxon>
        <taxon>Dikarya</taxon>
        <taxon>Ascomycota</taxon>
        <taxon>Pezizomycotina</taxon>
        <taxon>Sordariomycetes</taxon>
        <taxon>Xylariomycetidae</taxon>
        <taxon>Amphisphaeriales</taxon>
        <taxon>Apiosporaceae</taxon>
        <taxon>Apiospora</taxon>
    </lineage>
</organism>
<gene>
    <name evidence="2" type="ORF">PG996_014225</name>
</gene>
<name>A0ABR1TJP6_9PEZI</name>
<dbReference type="EMBL" id="JAQQWM010000009">
    <property type="protein sequence ID" value="KAK8046161.1"/>
    <property type="molecule type" value="Genomic_DNA"/>
</dbReference>
<keyword evidence="1" id="KW-0812">Transmembrane</keyword>
<feature type="transmembrane region" description="Helical" evidence="1">
    <location>
        <begin position="6"/>
        <end position="26"/>
    </location>
</feature>
<reference evidence="2 3" key="1">
    <citation type="submission" date="2023-01" db="EMBL/GenBank/DDBJ databases">
        <title>Analysis of 21 Apiospora genomes using comparative genomics revels a genus with tremendous synthesis potential of carbohydrate active enzymes and secondary metabolites.</title>
        <authorList>
            <person name="Sorensen T."/>
        </authorList>
    </citation>
    <scope>NUCLEOTIDE SEQUENCE [LARGE SCALE GENOMIC DNA]</scope>
    <source>
        <strain evidence="2 3">CBS 83171</strain>
    </source>
</reference>
<dbReference type="Proteomes" id="UP001446871">
    <property type="component" value="Unassembled WGS sequence"/>
</dbReference>
<evidence type="ECO:0000256" key="1">
    <source>
        <dbReference type="SAM" id="Phobius"/>
    </source>
</evidence>
<keyword evidence="3" id="KW-1185">Reference proteome</keyword>